<reference evidence="2 3" key="2">
    <citation type="submission" date="2018-10" db="EMBL/GenBank/DDBJ databases">
        <authorList>
            <consortium name="Pathogen Informatics"/>
        </authorList>
    </citation>
    <scope>NUCLEOTIDE SEQUENCE [LARGE SCALE GENOMIC DNA]</scope>
</reference>
<organism evidence="4">
    <name type="scientific">Enterobius vermicularis</name>
    <name type="common">Human pinworm</name>
    <dbReference type="NCBI Taxonomy" id="51028"/>
    <lineage>
        <taxon>Eukaryota</taxon>
        <taxon>Metazoa</taxon>
        <taxon>Ecdysozoa</taxon>
        <taxon>Nematoda</taxon>
        <taxon>Chromadorea</taxon>
        <taxon>Rhabditida</taxon>
        <taxon>Spirurina</taxon>
        <taxon>Oxyuridomorpha</taxon>
        <taxon>Oxyuroidea</taxon>
        <taxon>Oxyuridae</taxon>
        <taxon>Enterobius</taxon>
    </lineage>
</organism>
<keyword evidence="1" id="KW-1133">Transmembrane helix</keyword>
<protein>
    <submittedName>
        <fullName evidence="4">Transmembrane protein</fullName>
    </submittedName>
</protein>
<dbReference type="WBParaSite" id="EVEC_0000844301-mRNA-1">
    <property type="protein sequence ID" value="EVEC_0000844301-mRNA-1"/>
    <property type="gene ID" value="EVEC_0000844301"/>
</dbReference>
<evidence type="ECO:0000256" key="1">
    <source>
        <dbReference type="SAM" id="Phobius"/>
    </source>
</evidence>
<gene>
    <name evidence="2" type="ORF">EVEC_LOCUS7927</name>
</gene>
<feature type="transmembrane region" description="Helical" evidence="1">
    <location>
        <begin position="122"/>
        <end position="142"/>
    </location>
</feature>
<keyword evidence="3" id="KW-1185">Reference proteome</keyword>
<reference evidence="4" key="1">
    <citation type="submission" date="2017-02" db="UniProtKB">
        <authorList>
            <consortium name="WormBaseParasite"/>
        </authorList>
    </citation>
    <scope>IDENTIFICATION</scope>
</reference>
<evidence type="ECO:0000313" key="3">
    <source>
        <dbReference type="Proteomes" id="UP000274131"/>
    </source>
</evidence>
<keyword evidence="1" id="KW-0472">Membrane</keyword>
<feature type="transmembrane region" description="Helical" evidence="1">
    <location>
        <begin position="163"/>
        <end position="185"/>
    </location>
</feature>
<dbReference type="AlphaFoldDB" id="A0A0N4VCY0"/>
<accession>A0A0N4VCY0</accession>
<name>A0A0N4VCY0_ENTVE</name>
<dbReference type="Proteomes" id="UP000274131">
    <property type="component" value="Unassembled WGS sequence"/>
</dbReference>
<keyword evidence="1" id="KW-0812">Transmembrane</keyword>
<proteinExistence type="predicted"/>
<feature type="transmembrane region" description="Helical" evidence="1">
    <location>
        <begin position="217"/>
        <end position="238"/>
    </location>
</feature>
<dbReference type="EMBL" id="UXUI01009166">
    <property type="protein sequence ID" value="VDD93176.1"/>
    <property type="molecule type" value="Genomic_DNA"/>
</dbReference>
<sequence length="367" mass="42035">MQHYGVRFFITHEVDWKFWKFRPKKQCHAQNSATRTTVYLVVLSASFTSKDFSKWENSVYMNSEEIVLSDSESENMTFVITILKVIFQNIQILLILCSLVLLSCASHLMLPFCPSSIKNVRIAVYYLAIIGFVSAVLALVGMRCCSAVYRKRSRICKHAFPPVILLFPSYLVQVGIVSLFGIWTVRQVFSLYCEFRKSRERNVHTSGALINIAPPLALVWITVLYFLTASFDYAFYALRKSRFWRRYPVPSVVLTRCSDANAVLGPNYKWHPRILSKEVKEPPCVPRGEDRSEHSFIRDLHSAALFHNSRELEHLATTSLPSSVSDGKMEVIRDCINMLSSHVTHVRRGLDTVYEDPETCGTIKAMK</sequence>
<dbReference type="OrthoDB" id="10667354at2759"/>
<feature type="transmembrane region" description="Helical" evidence="1">
    <location>
        <begin position="92"/>
        <end position="110"/>
    </location>
</feature>
<evidence type="ECO:0000313" key="2">
    <source>
        <dbReference type="EMBL" id="VDD93176.1"/>
    </source>
</evidence>
<evidence type="ECO:0000313" key="4">
    <source>
        <dbReference type="WBParaSite" id="EVEC_0000844301-mRNA-1"/>
    </source>
</evidence>